<feature type="domain" description="TTF-type" evidence="2">
    <location>
        <begin position="36"/>
        <end position="124"/>
    </location>
</feature>
<evidence type="ECO:0000259" key="2">
    <source>
        <dbReference type="SMART" id="SM00597"/>
    </source>
</evidence>
<dbReference type="SMART" id="SM00597">
    <property type="entry name" value="ZnF_TTF"/>
    <property type="match status" value="1"/>
</dbReference>
<gene>
    <name evidence="3" type="ORF">PR048_000561</name>
</gene>
<dbReference type="PANTHER" id="PTHR45749:SF21">
    <property type="entry name" value="DUF4371 DOMAIN-CONTAINING PROTEIN"/>
    <property type="match status" value="1"/>
</dbReference>
<feature type="signal peptide" evidence="1">
    <location>
        <begin position="1"/>
        <end position="19"/>
    </location>
</feature>
<comment type="caution">
    <text evidence="3">The sequence shown here is derived from an EMBL/GenBank/DDBJ whole genome shotgun (WGS) entry which is preliminary data.</text>
</comment>
<evidence type="ECO:0000313" key="4">
    <source>
        <dbReference type="Proteomes" id="UP001159363"/>
    </source>
</evidence>
<dbReference type="EMBL" id="JARBHB010000001">
    <property type="protein sequence ID" value="KAJ8895236.1"/>
    <property type="molecule type" value="Genomic_DNA"/>
</dbReference>
<protein>
    <recommendedName>
        <fullName evidence="2">TTF-type domain-containing protein</fullName>
    </recommendedName>
</protein>
<keyword evidence="4" id="KW-1185">Reference proteome</keyword>
<evidence type="ECO:0000256" key="1">
    <source>
        <dbReference type="SAM" id="SignalP"/>
    </source>
</evidence>
<dbReference type="Proteomes" id="UP001159363">
    <property type="component" value="Chromosome 1"/>
</dbReference>
<name>A0ABQ9IFX6_9NEOP</name>
<accession>A0ABQ9IFX6</accession>
<evidence type="ECO:0000313" key="3">
    <source>
        <dbReference type="EMBL" id="KAJ8895236.1"/>
    </source>
</evidence>
<proteinExistence type="predicted"/>
<organism evidence="3 4">
    <name type="scientific">Dryococelus australis</name>
    <dbReference type="NCBI Taxonomy" id="614101"/>
    <lineage>
        <taxon>Eukaryota</taxon>
        <taxon>Metazoa</taxon>
        <taxon>Ecdysozoa</taxon>
        <taxon>Arthropoda</taxon>
        <taxon>Hexapoda</taxon>
        <taxon>Insecta</taxon>
        <taxon>Pterygota</taxon>
        <taxon>Neoptera</taxon>
        <taxon>Polyneoptera</taxon>
        <taxon>Phasmatodea</taxon>
        <taxon>Verophasmatodea</taxon>
        <taxon>Anareolatae</taxon>
        <taxon>Phasmatidae</taxon>
        <taxon>Eurycanthinae</taxon>
        <taxon>Dryococelus</taxon>
    </lineage>
</organism>
<feature type="chain" id="PRO_5046502701" description="TTF-type domain-containing protein" evidence="1">
    <location>
        <begin position="20"/>
        <end position="255"/>
    </location>
</feature>
<dbReference type="InterPro" id="IPR006580">
    <property type="entry name" value="Znf_TTF"/>
</dbReference>
<sequence length="255" mass="28895">MPLLTFRLALSASLASASSQSQTSVASCDKLPGKSKGRTFQKSWKTSFSWLEWVESSDKVFCKTCKKAEANGFLKFITKKDDTFISVGFSNWKKALEKFRSHETTETHKDGLMKLASSSKQSVAIQLNDQSNKDMENARSALMTIFTTLRFLCQQGLSIRGHKTYKWLSHDIQNEIIDILGKSVLRSVVCEMKKREHFAIMVDETCDISIHAQVTCIRSVDENLTISEDFARLYETPNTEGKTRPKHREFAGTML</sequence>
<dbReference type="PROSITE" id="PS51257">
    <property type="entry name" value="PROKAR_LIPOPROTEIN"/>
    <property type="match status" value="1"/>
</dbReference>
<reference evidence="3 4" key="1">
    <citation type="submission" date="2023-02" db="EMBL/GenBank/DDBJ databases">
        <title>LHISI_Scaffold_Assembly.</title>
        <authorList>
            <person name="Stuart O.P."/>
            <person name="Cleave R."/>
            <person name="Magrath M.J.L."/>
            <person name="Mikheyev A.S."/>
        </authorList>
    </citation>
    <scope>NUCLEOTIDE SEQUENCE [LARGE SCALE GENOMIC DNA]</scope>
    <source>
        <strain evidence="3">Daus_M_001</strain>
        <tissue evidence="3">Leg muscle</tissue>
    </source>
</reference>
<dbReference type="PANTHER" id="PTHR45749">
    <property type="match status" value="1"/>
</dbReference>
<keyword evidence="1" id="KW-0732">Signal</keyword>